<dbReference type="EMBL" id="LCAG01000007">
    <property type="protein sequence ID" value="KKR87107.1"/>
    <property type="molecule type" value="Genomic_DNA"/>
</dbReference>
<evidence type="ECO:0000313" key="3">
    <source>
        <dbReference type="EMBL" id="KKR87107.1"/>
    </source>
</evidence>
<dbReference type="Pfam" id="PF07676">
    <property type="entry name" value="PD40"/>
    <property type="match status" value="1"/>
</dbReference>
<proteinExistence type="predicted"/>
<dbReference type="PATRIC" id="fig|1618409.3.peg.172"/>
<dbReference type="AlphaFoldDB" id="A0A0G0XHG3"/>
<keyword evidence="1" id="KW-1133">Transmembrane helix</keyword>
<evidence type="ECO:0000259" key="2">
    <source>
        <dbReference type="Pfam" id="PF08308"/>
    </source>
</evidence>
<dbReference type="InterPro" id="IPR011659">
    <property type="entry name" value="WD40"/>
</dbReference>
<dbReference type="InterPro" id="IPR011042">
    <property type="entry name" value="6-blade_b-propeller_TolB-like"/>
</dbReference>
<dbReference type="Proteomes" id="UP000034854">
    <property type="component" value="Unassembled WGS sequence"/>
</dbReference>
<keyword evidence="1" id="KW-0472">Membrane</keyword>
<dbReference type="InterPro" id="IPR013229">
    <property type="entry name" value="PEGA"/>
</dbReference>
<comment type="caution">
    <text evidence="3">The sequence shown here is derived from an EMBL/GenBank/DDBJ whole genome shotgun (WGS) entry which is preliminary data.</text>
</comment>
<dbReference type="SUPFAM" id="SSF82171">
    <property type="entry name" value="DPP6 N-terminal domain-like"/>
    <property type="match status" value="1"/>
</dbReference>
<feature type="domain" description="PEGA" evidence="2">
    <location>
        <begin position="42"/>
        <end position="107"/>
    </location>
</feature>
<feature type="transmembrane region" description="Helical" evidence="1">
    <location>
        <begin position="6"/>
        <end position="25"/>
    </location>
</feature>
<reference evidence="3 4" key="1">
    <citation type="journal article" date="2015" name="Nature">
        <title>rRNA introns, odd ribosomes, and small enigmatic genomes across a large radiation of phyla.</title>
        <authorList>
            <person name="Brown C.T."/>
            <person name="Hug L.A."/>
            <person name="Thomas B.C."/>
            <person name="Sharon I."/>
            <person name="Castelle C.J."/>
            <person name="Singh A."/>
            <person name="Wilkins M.J."/>
            <person name="Williams K.H."/>
            <person name="Banfield J.F."/>
        </authorList>
    </citation>
    <scope>NUCLEOTIDE SEQUENCE [LARGE SCALE GENOMIC DNA]</scope>
</reference>
<keyword evidence="1" id="KW-0812">Transmembrane</keyword>
<accession>A0A0G0XHG3</accession>
<name>A0A0G0XHG3_9BACT</name>
<protein>
    <recommendedName>
        <fullName evidence="2">PEGA domain-containing protein</fullName>
    </recommendedName>
</protein>
<evidence type="ECO:0000313" key="4">
    <source>
        <dbReference type="Proteomes" id="UP000034854"/>
    </source>
</evidence>
<evidence type="ECO:0000256" key="1">
    <source>
        <dbReference type="SAM" id="Phobius"/>
    </source>
</evidence>
<dbReference type="Gene3D" id="2.120.10.30">
    <property type="entry name" value="TolB, C-terminal domain"/>
    <property type="match status" value="1"/>
</dbReference>
<organism evidence="3 4">
    <name type="scientific">Candidatus Curtissbacteria bacterium GW2011_GWA1_41_11</name>
    <dbReference type="NCBI Taxonomy" id="1618409"/>
    <lineage>
        <taxon>Bacteria</taxon>
        <taxon>Candidatus Curtissiibacteriota</taxon>
    </lineage>
</organism>
<dbReference type="Pfam" id="PF08308">
    <property type="entry name" value="PEGA"/>
    <property type="match status" value="1"/>
</dbReference>
<sequence>MSKHFIITIITLLLIVIGAGIAVLITKGYTFSPKEGRIVGTGILSVASVPDGASVYIDGHLTTATNTTISSLSPKSYNVKIVKEGYIPWGRQVNISEGLVAEVKATLFPALPTTFPLTFNGAANPILSPDGQKLAFTVPFNPDVKLRQKGGVWVWTMTSAPISFTRGAQPHQLVASTASLDFSKANLSWSPDSKQILVSLQEGGVPGEVNARNYLVGFEESLDVPSLRDITPTITATLKGWEDDRKTENQARVLAIKDLEVQKIASGSGVTWSPDETKFIVKVGESAKVYNLSSPAKSITKQVTPSGGVGTLTGNKQYALPKALAYFWLPDSRHVILVNDEKISIAEFDGTNEAVIYAGKFQDNFVFAWPDSSKLVILTSFSTPTASTPNLFGINLK</sequence>
<gene>
    <name evidence="3" type="ORF">UU34_C0007G0010</name>
</gene>